<dbReference type="NCBIfam" id="TIGR01784">
    <property type="entry name" value="T_den_put_tspse"/>
    <property type="match status" value="1"/>
</dbReference>
<reference evidence="1 2" key="1">
    <citation type="submission" date="2014-07" db="EMBL/GenBank/DDBJ databases">
        <authorList>
            <person name="Wibberg Daniel"/>
        </authorList>
    </citation>
    <scope>NUCLEOTIDE SEQUENCE [LARGE SCALE GENOMIC DNA]</scope>
</reference>
<dbReference type="InterPro" id="IPR010106">
    <property type="entry name" value="RpnA"/>
</dbReference>
<dbReference type="AlphaFoldDB" id="A0A090IQ06"/>
<accession>A0A090IQ06</accession>
<dbReference type="Proteomes" id="UP000040576">
    <property type="component" value="Unassembled WGS sequence"/>
</dbReference>
<keyword evidence="2" id="KW-1185">Reference proteome</keyword>
<organism evidence="1 2">
    <name type="scientific">Caldibacillus thermoamylovorans</name>
    <dbReference type="NCBI Taxonomy" id="35841"/>
    <lineage>
        <taxon>Bacteria</taxon>
        <taxon>Bacillati</taxon>
        <taxon>Bacillota</taxon>
        <taxon>Bacilli</taxon>
        <taxon>Bacillales</taxon>
        <taxon>Bacillaceae</taxon>
        <taxon>Caldibacillus</taxon>
    </lineage>
</organism>
<gene>
    <name evidence="1" type="ORF">BT1A1_0280</name>
</gene>
<sequence>MAKQDPVMEKMVESLRVASLDPEARELYEARAKALKDLNSIRGEARREGIAEGIKEGLEKGLKEGKREASRELAKKMLRKGFEVSDIMEMTELTETEIEKLMVEINNH</sequence>
<evidence type="ECO:0000313" key="2">
    <source>
        <dbReference type="Proteomes" id="UP000040576"/>
    </source>
</evidence>
<dbReference type="EMBL" id="CCRF01000010">
    <property type="protein sequence ID" value="CEE00141.1"/>
    <property type="molecule type" value="Genomic_DNA"/>
</dbReference>
<evidence type="ECO:0008006" key="3">
    <source>
        <dbReference type="Google" id="ProtNLM"/>
    </source>
</evidence>
<name>A0A090IQ06_9BACI</name>
<proteinExistence type="predicted"/>
<protein>
    <recommendedName>
        <fullName evidence="3">Transposase</fullName>
    </recommendedName>
</protein>
<evidence type="ECO:0000313" key="1">
    <source>
        <dbReference type="EMBL" id="CEE00141.1"/>
    </source>
</evidence>